<dbReference type="Proteomes" id="UP000622580">
    <property type="component" value="Unassembled WGS sequence"/>
</dbReference>
<dbReference type="PANTHER" id="PTHR43861">
    <property type="entry name" value="TRANS-ACONITATE 2-METHYLTRANSFERASE-RELATED"/>
    <property type="match status" value="1"/>
</dbReference>
<dbReference type="InterPro" id="IPR029063">
    <property type="entry name" value="SAM-dependent_MTases_sf"/>
</dbReference>
<proteinExistence type="predicted"/>
<keyword evidence="1" id="KW-0808">Transferase</keyword>
<protein>
    <submittedName>
        <fullName evidence="1">Methyltransferase domain-containing protein</fullName>
    </submittedName>
</protein>
<dbReference type="GO" id="GO:0008168">
    <property type="term" value="F:methyltransferase activity"/>
    <property type="evidence" value="ECO:0007669"/>
    <property type="project" value="UniProtKB-KW"/>
</dbReference>
<organism evidence="1 2">
    <name type="scientific">Phenylobacterium glaciei</name>
    <dbReference type="NCBI Taxonomy" id="2803784"/>
    <lineage>
        <taxon>Bacteria</taxon>
        <taxon>Pseudomonadati</taxon>
        <taxon>Pseudomonadota</taxon>
        <taxon>Alphaproteobacteria</taxon>
        <taxon>Caulobacterales</taxon>
        <taxon>Caulobacteraceae</taxon>
        <taxon>Phenylobacterium</taxon>
    </lineage>
</organism>
<dbReference type="Gene3D" id="3.40.50.150">
    <property type="entry name" value="Vaccinia Virus protein VP39"/>
    <property type="match status" value="1"/>
</dbReference>
<name>A0A941HVW5_9CAUL</name>
<dbReference type="RefSeq" id="WP_215339823.1">
    <property type="nucleotide sequence ID" value="NZ_JAGSGD010000001.1"/>
</dbReference>
<gene>
    <name evidence="1" type="ORF">JKL49_08735</name>
</gene>
<dbReference type="Pfam" id="PF13489">
    <property type="entry name" value="Methyltransf_23"/>
    <property type="match status" value="1"/>
</dbReference>
<dbReference type="GO" id="GO:0032259">
    <property type="term" value="P:methylation"/>
    <property type="evidence" value="ECO:0007669"/>
    <property type="project" value="UniProtKB-KW"/>
</dbReference>
<dbReference type="SUPFAM" id="SSF53335">
    <property type="entry name" value="S-adenosyl-L-methionine-dependent methyltransferases"/>
    <property type="match status" value="1"/>
</dbReference>
<keyword evidence="2" id="KW-1185">Reference proteome</keyword>
<accession>A0A941HVW5</accession>
<dbReference type="AlphaFoldDB" id="A0A941HVW5"/>
<comment type="caution">
    <text evidence="1">The sequence shown here is derived from an EMBL/GenBank/DDBJ whole genome shotgun (WGS) entry which is preliminary data.</text>
</comment>
<evidence type="ECO:0000313" key="2">
    <source>
        <dbReference type="Proteomes" id="UP000622580"/>
    </source>
</evidence>
<keyword evidence="1" id="KW-0489">Methyltransferase</keyword>
<reference evidence="1" key="1">
    <citation type="submission" date="2021-04" db="EMBL/GenBank/DDBJ databases">
        <title>Draft genome assembly of strain Phenylobacterium sp. 20VBR1 using MiniION and Illumina platforms.</title>
        <authorList>
            <person name="Thomas F.A."/>
            <person name="Krishnan K.P."/>
            <person name="Sinha R.K."/>
        </authorList>
    </citation>
    <scope>NUCLEOTIDE SEQUENCE</scope>
    <source>
        <strain evidence="1">20VBR1</strain>
    </source>
</reference>
<sequence length="232" mass="26344">MPIDQLEAEAIVASRPWWYHRFEIFPGVVTPGVYDPSGTLEMLDLPADMTGMSVLEIGPADGYFTKVLTARGASVTAVDYAAKDFYGFAAMERLAERPFKFIRANVYELDTLPIEPFDVVICLGVLYHLPDMCKALWSLRQFTKSRLILETLVSRKHEDEPFAEYLPADSNNADYTNFWAPNPKCCEMMLADAGFIVESSWINDSRGMFHCAVHPEEWATKKMRVAYDYLTV</sequence>
<dbReference type="EMBL" id="JAGSGD010000001">
    <property type="protein sequence ID" value="MBR7619471.1"/>
    <property type="molecule type" value="Genomic_DNA"/>
</dbReference>
<dbReference type="CDD" id="cd02440">
    <property type="entry name" value="AdoMet_MTases"/>
    <property type="match status" value="1"/>
</dbReference>
<evidence type="ECO:0000313" key="1">
    <source>
        <dbReference type="EMBL" id="MBR7619471.1"/>
    </source>
</evidence>